<keyword evidence="3" id="KW-0949">S-adenosyl-L-methionine</keyword>
<dbReference type="Gene3D" id="3.40.50.150">
    <property type="entry name" value="Vaccinia Virus protein VP39"/>
    <property type="match status" value="1"/>
</dbReference>
<name>A0A1T4VYT2_9BACT</name>
<dbReference type="InterPro" id="IPR016461">
    <property type="entry name" value="COMT-like"/>
</dbReference>
<evidence type="ECO:0000259" key="4">
    <source>
        <dbReference type="Pfam" id="PF00891"/>
    </source>
</evidence>
<dbReference type="RefSeq" id="WP_078684580.1">
    <property type="nucleotide sequence ID" value="NZ_FUYA01000003.1"/>
</dbReference>
<evidence type="ECO:0000256" key="3">
    <source>
        <dbReference type="ARBA" id="ARBA00022691"/>
    </source>
</evidence>
<keyword evidence="2 6" id="KW-0808">Transferase</keyword>
<evidence type="ECO:0000259" key="5">
    <source>
        <dbReference type="Pfam" id="PF08100"/>
    </source>
</evidence>
<organism evidence="6 7">
    <name type="scientific">Desulfobaculum bizertense DSM 18034</name>
    <dbReference type="NCBI Taxonomy" id="1121442"/>
    <lineage>
        <taxon>Bacteria</taxon>
        <taxon>Pseudomonadati</taxon>
        <taxon>Thermodesulfobacteriota</taxon>
        <taxon>Desulfovibrionia</taxon>
        <taxon>Desulfovibrionales</taxon>
        <taxon>Desulfovibrionaceae</taxon>
        <taxon>Desulfobaculum</taxon>
    </lineage>
</organism>
<dbReference type="EMBL" id="FUYA01000003">
    <property type="protein sequence ID" value="SKA70146.1"/>
    <property type="molecule type" value="Genomic_DNA"/>
</dbReference>
<dbReference type="CDD" id="cd02440">
    <property type="entry name" value="AdoMet_MTases"/>
    <property type="match status" value="1"/>
</dbReference>
<dbReference type="InterPro" id="IPR036388">
    <property type="entry name" value="WH-like_DNA-bd_sf"/>
</dbReference>
<gene>
    <name evidence="6" type="ORF">SAMN02745702_01288</name>
</gene>
<dbReference type="GO" id="GO:0008171">
    <property type="term" value="F:O-methyltransferase activity"/>
    <property type="evidence" value="ECO:0007669"/>
    <property type="project" value="InterPro"/>
</dbReference>
<dbReference type="SUPFAM" id="SSF46785">
    <property type="entry name" value="Winged helix' DNA-binding domain"/>
    <property type="match status" value="1"/>
</dbReference>
<dbReference type="AlphaFoldDB" id="A0A1T4VYT2"/>
<dbReference type="Gene3D" id="1.10.10.10">
    <property type="entry name" value="Winged helix-like DNA-binding domain superfamily/Winged helix DNA-binding domain"/>
    <property type="match status" value="1"/>
</dbReference>
<reference evidence="6 7" key="1">
    <citation type="submission" date="2017-02" db="EMBL/GenBank/DDBJ databases">
        <authorList>
            <person name="Peterson S.W."/>
        </authorList>
    </citation>
    <scope>NUCLEOTIDE SEQUENCE [LARGE SCALE GENOMIC DNA]</scope>
    <source>
        <strain evidence="6 7">DSM 18034</strain>
    </source>
</reference>
<dbReference type="InterPro" id="IPR001077">
    <property type="entry name" value="COMT_C"/>
</dbReference>
<dbReference type="GO" id="GO:0032259">
    <property type="term" value="P:methylation"/>
    <property type="evidence" value="ECO:0007669"/>
    <property type="project" value="UniProtKB-KW"/>
</dbReference>
<protein>
    <submittedName>
        <fullName evidence="6">O-methyltransferase</fullName>
    </submittedName>
</protein>
<dbReference type="Pfam" id="PF00891">
    <property type="entry name" value="Methyltransf_2"/>
    <property type="match status" value="1"/>
</dbReference>
<dbReference type="OrthoDB" id="9767938at2"/>
<dbReference type="InterPro" id="IPR012967">
    <property type="entry name" value="COMT_dimerisation"/>
</dbReference>
<evidence type="ECO:0000256" key="2">
    <source>
        <dbReference type="ARBA" id="ARBA00022679"/>
    </source>
</evidence>
<dbReference type="PROSITE" id="PS51683">
    <property type="entry name" value="SAM_OMT_II"/>
    <property type="match status" value="1"/>
</dbReference>
<dbReference type="STRING" id="1121442.SAMN02745702_01288"/>
<dbReference type="PANTHER" id="PTHR43712:SF2">
    <property type="entry name" value="O-METHYLTRANSFERASE CICE"/>
    <property type="match status" value="1"/>
</dbReference>
<keyword evidence="1 6" id="KW-0489">Methyltransferase</keyword>
<sequence length="343" mass="37823">MQIPEIHSDYRPIERILVQAHAEKLLFAAMEMQLFDALRQPATAEDVAQKIACPVLSTRRLLEALQSLELLDFQDGKFVNTPTASDFLVTDSAAYQPKGIHFLSNMYQVFTSDFTEVLRRGGYEGPGVEDWDGGEGHWAEKGTFEGMGSYALCGPIQDVRNFVMDLPGLSSMKRMCDIGGNHGFYSMALLETYPELTSTVCDLPHVVGPAQNFYAGTEFAQRLTTRAVDLSSEDSFGENYDLALASHVLYYWVGQLSGILHRVQDALRPGGWFVTSHFLRDPKEAVSYDLAFVNLLASLSGCKAHFIEKDALAAEFEAAGFQNIRSAEGADTGLLILAGQKPD</sequence>
<feature type="domain" description="O-methyltransferase C-terminal" evidence="4">
    <location>
        <begin position="166"/>
        <end position="307"/>
    </location>
</feature>
<dbReference type="InterPro" id="IPR029063">
    <property type="entry name" value="SAM-dependent_MTases_sf"/>
</dbReference>
<evidence type="ECO:0000313" key="7">
    <source>
        <dbReference type="Proteomes" id="UP000189733"/>
    </source>
</evidence>
<proteinExistence type="predicted"/>
<dbReference type="Proteomes" id="UP000189733">
    <property type="component" value="Unassembled WGS sequence"/>
</dbReference>
<dbReference type="SUPFAM" id="SSF53335">
    <property type="entry name" value="S-adenosyl-L-methionine-dependent methyltransferases"/>
    <property type="match status" value="1"/>
</dbReference>
<accession>A0A1T4VYT2</accession>
<dbReference type="Pfam" id="PF08100">
    <property type="entry name" value="Dimerisation"/>
    <property type="match status" value="1"/>
</dbReference>
<dbReference type="InterPro" id="IPR036390">
    <property type="entry name" value="WH_DNA-bd_sf"/>
</dbReference>
<evidence type="ECO:0000256" key="1">
    <source>
        <dbReference type="ARBA" id="ARBA00022603"/>
    </source>
</evidence>
<evidence type="ECO:0000313" key="6">
    <source>
        <dbReference type="EMBL" id="SKA70146.1"/>
    </source>
</evidence>
<dbReference type="GO" id="GO:0046983">
    <property type="term" value="F:protein dimerization activity"/>
    <property type="evidence" value="ECO:0007669"/>
    <property type="project" value="InterPro"/>
</dbReference>
<keyword evidence="7" id="KW-1185">Reference proteome</keyword>
<dbReference type="PANTHER" id="PTHR43712">
    <property type="entry name" value="PUTATIVE (AFU_ORTHOLOGUE AFUA_4G14580)-RELATED"/>
    <property type="match status" value="1"/>
</dbReference>
<feature type="domain" description="O-methyltransferase dimerisation" evidence="5">
    <location>
        <begin position="21"/>
        <end position="89"/>
    </location>
</feature>